<feature type="repeat" description="ANK" evidence="3">
    <location>
        <begin position="91"/>
        <end position="117"/>
    </location>
</feature>
<dbReference type="STRING" id="106004.A0A1Y2EC44"/>
<dbReference type="SUPFAM" id="SSF48403">
    <property type="entry name" value="Ankyrin repeat"/>
    <property type="match status" value="1"/>
</dbReference>
<name>A0A1Y2EC44_9BASI</name>
<keyword evidence="2 3" id="KW-0040">ANK repeat</keyword>
<dbReference type="OrthoDB" id="366390at2759"/>
<accession>A0A1Y2EC44</accession>
<evidence type="ECO:0000256" key="3">
    <source>
        <dbReference type="PROSITE-ProRule" id="PRU00023"/>
    </source>
</evidence>
<dbReference type="EMBL" id="MCGR01000058">
    <property type="protein sequence ID" value="ORY69131.1"/>
    <property type="molecule type" value="Genomic_DNA"/>
</dbReference>
<dbReference type="AlphaFoldDB" id="A0A1Y2EC44"/>
<proteinExistence type="predicted"/>
<dbReference type="Gene3D" id="1.25.40.20">
    <property type="entry name" value="Ankyrin repeat-containing domain"/>
    <property type="match status" value="1"/>
</dbReference>
<feature type="repeat" description="ANK" evidence="3">
    <location>
        <begin position="58"/>
        <end position="90"/>
    </location>
</feature>
<evidence type="ECO:0000256" key="2">
    <source>
        <dbReference type="ARBA" id="ARBA00023043"/>
    </source>
</evidence>
<evidence type="ECO:0000313" key="5">
    <source>
        <dbReference type="Proteomes" id="UP000193467"/>
    </source>
</evidence>
<dbReference type="Pfam" id="PF12796">
    <property type="entry name" value="Ank_2"/>
    <property type="match status" value="1"/>
</dbReference>
<dbReference type="PANTHER" id="PTHR24171">
    <property type="entry name" value="ANKYRIN REPEAT DOMAIN-CONTAINING PROTEIN 39-RELATED"/>
    <property type="match status" value="1"/>
</dbReference>
<dbReference type="SMART" id="SM00248">
    <property type="entry name" value="ANK"/>
    <property type="match status" value="2"/>
</dbReference>
<dbReference type="InterPro" id="IPR036770">
    <property type="entry name" value="Ankyrin_rpt-contain_sf"/>
</dbReference>
<evidence type="ECO:0000256" key="1">
    <source>
        <dbReference type="ARBA" id="ARBA00022737"/>
    </source>
</evidence>
<gene>
    <name evidence="4" type="ORF">BCR35DRAFT_308142</name>
</gene>
<dbReference type="PROSITE" id="PS50297">
    <property type="entry name" value="ANK_REP_REGION"/>
    <property type="match status" value="2"/>
</dbReference>
<dbReference type="Proteomes" id="UP000193467">
    <property type="component" value="Unassembled WGS sequence"/>
</dbReference>
<dbReference type="InParanoid" id="A0A1Y2EC44"/>
<keyword evidence="1" id="KW-0677">Repeat</keyword>
<dbReference type="InterPro" id="IPR002110">
    <property type="entry name" value="Ankyrin_rpt"/>
</dbReference>
<comment type="caution">
    <text evidence="4">The sequence shown here is derived from an EMBL/GenBank/DDBJ whole genome shotgun (WGS) entry which is preliminary data.</text>
</comment>
<protein>
    <submittedName>
        <fullName evidence="4">Ankyrin repeat-containing domain protein</fullName>
    </submittedName>
</protein>
<dbReference type="PROSITE" id="PS50088">
    <property type="entry name" value="ANK_REPEAT"/>
    <property type="match status" value="2"/>
</dbReference>
<organism evidence="4 5">
    <name type="scientific">Leucosporidium creatinivorum</name>
    <dbReference type="NCBI Taxonomy" id="106004"/>
    <lineage>
        <taxon>Eukaryota</taxon>
        <taxon>Fungi</taxon>
        <taxon>Dikarya</taxon>
        <taxon>Basidiomycota</taxon>
        <taxon>Pucciniomycotina</taxon>
        <taxon>Microbotryomycetes</taxon>
        <taxon>Leucosporidiales</taxon>
        <taxon>Leucosporidium</taxon>
    </lineage>
</organism>
<keyword evidence="5" id="KW-1185">Reference proteome</keyword>
<reference evidence="4 5" key="1">
    <citation type="submission" date="2016-07" db="EMBL/GenBank/DDBJ databases">
        <title>Pervasive Adenine N6-methylation of Active Genes in Fungi.</title>
        <authorList>
            <consortium name="DOE Joint Genome Institute"/>
            <person name="Mondo S.J."/>
            <person name="Dannebaum R.O."/>
            <person name="Kuo R.C."/>
            <person name="Labutti K."/>
            <person name="Haridas S."/>
            <person name="Kuo A."/>
            <person name="Salamov A."/>
            <person name="Ahrendt S.R."/>
            <person name="Lipzen A."/>
            <person name="Sullivan W."/>
            <person name="Andreopoulos W.B."/>
            <person name="Clum A."/>
            <person name="Lindquist E."/>
            <person name="Daum C."/>
            <person name="Ramamoorthy G.K."/>
            <person name="Gryganskyi A."/>
            <person name="Culley D."/>
            <person name="Magnuson J.K."/>
            <person name="James T.Y."/>
            <person name="O'Malley M.A."/>
            <person name="Stajich J.E."/>
            <person name="Spatafora J.W."/>
            <person name="Visel A."/>
            <person name="Grigoriev I.V."/>
        </authorList>
    </citation>
    <scope>NUCLEOTIDE SEQUENCE [LARGE SCALE GENOMIC DNA]</scope>
    <source>
        <strain evidence="4 5">62-1032</strain>
    </source>
</reference>
<sequence length="154" mass="16134">MSSQPATAAAPQTSFPTTLPPEAAAFARQFFDAARRGDVDAFRAPLEAGLPPNLTNDKGDTLVMLASYYGHAELVSLLIQHGADPNRINDRGQSPLAGAVFKNELAVIQALLDGGADPLAGTPSGYDTAKMFGKLELWGEKFDKAKGKGSASSE</sequence>
<evidence type="ECO:0000313" key="4">
    <source>
        <dbReference type="EMBL" id="ORY69131.1"/>
    </source>
</evidence>